<accession>A0A1Y2M9Q0</accession>
<reference evidence="1 2" key="1">
    <citation type="journal article" date="2017" name="Genome Announc.">
        <title>Genome sequence of the saprophytic ascomycete Epicoccum nigrum ICMP 19927 strain isolated from New Zealand.</title>
        <authorList>
            <person name="Fokin M."/>
            <person name="Fleetwood D."/>
            <person name="Weir B.S."/>
            <person name="Villas-Boas S.G."/>
        </authorList>
    </citation>
    <scope>NUCLEOTIDE SEQUENCE [LARGE SCALE GENOMIC DNA]</scope>
    <source>
        <strain evidence="1 2">ICMP 19927</strain>
    </source>
</reference>
<dbReference type="EMBL" id="KZ107839">
    <property type="protein sequence ID" value="OSS52844.1"/>
    <property type="molecule type" value="Genomic_DNA"/>
</dbReference>
<gene>
    <name evidence="1" type="ORF">B5807_02442</name>
</gene>
<dbReference type="AlphaFoldDB" id="A0A1Y2M9Q0"/>
<evidence type="ECO:0000313" key="2">
    <source>
        <dbReference type="Proteomes" id="UP000193240"/>
    </source>
</evidence>
<dbReference type="Proteomes" id="UP000193240">
    <property type="component" value="Unassembled WGS sequence"/>
</dbReference>
<protein>
    <submittedName>
        <fullName evidence="1">Uncharacterized protein</fullName>
    </submittedName>
</protein>
<sequence>MPKEDPLPFWRVNVPQAQWSAECPDFLRGISEKDQRIIGTPDEEYALLTWLEVRELVSTIAQPHPGRASTDGSRQESIASISFIANRLSCGVTGRLHTGW</sequence>
<organism evidence="1 2">
    <name type="scientific">Epicoccum nigrum</name>
    <name type="common">Soil fungus</name>
    <name type="synonym">Epicoccum purpurascens</name>
    <dbReference type="NCBI Taxonomy" id="105696"/>
    <lineage>
        <taxon>Eukaryota</taxon>
        <taxon>Fungi</taxon>
        <taxon>Dikarya</taxon>
        <taxon>Ascomycota</taxon>
        <taxon>Pezizomycotina</taxon>
        <taxon>Dothideomycetes</taxon>
        <taxon>Pleosporomycetidae</taxon>
        <taxon>Pleosporales</taxon>
        <taxon>Pleosporineae</taxon>
        <taxon>Didymellaceae</taxon>
        <taxon>Epicoccum</taxon>
    </lineage>
</organism>
<proteinExistence type="predicted"/>
<evidence type="ECO:0000313" key="1">
    <source>
        <dbReference type="EMBL" id="OSS52844.1"/>
    </source>
</evidence>
<dbReference type="InParanoid" id="A0A1Y2M9Q0"/>
<keyword evidence="2" id="KW-1185">Reference proteome</keyword>
<name>A0A1Y2M9Q0_EPING</name>
<dbReference type="STRING" id="105696.A0A1Y2M9Q0"/>